<name>A0A2T0VZE1_9RHOB</name>
<protein>
    <submittedName>
        <fullName evidence="1">Uncharacterized protein</fullName>
    </submittedName>
</protein>
<accession>A0A2T0VZE1</accession>
<comment type="caution">
    <text evidence="1">The sequence shown here is derived from an EMBL/GenBank/DDBJ whole genome shotgun (WGS) entry which is preliminary data.</text>
</comment>
<dbReference type="EMBL" id="PVTP01000005">
    <property type="protein sequence ID" value="PRY77702.1"/>
    <property type="molecule type" value="Genomic_DNA"/>
</dbReference>
<organism evidence="1 2">
    <name type="scientific">Yoonia maritima</name>
    <dbReference type="NCBI Taxonomy" id="1435347"/>
    <lineage>
        <taxon>Bacteria</taxon>
        <taxon>Pseudomonadati</taxon>
        <taxon>Pseudomonadota</taxon>
        <taxon>Alphaproteobacteria</taxon>
        <taxon>Rhodobacterales</taxon>
        <taxon>Paracoccaceae</taxon>
        <taxon>Yoonia</taxon>
    </lineage>
</organism>
<dbReference type="AlphaFoldDB" id="A0A2T0VZE1"/>
<dbReference type="Proteomes" id="UP000238007">
    <property type="component" value="Unassembled WGS sequence"/>
</dbReference>
<reference evidence="1 2" key="1">
    <citation type="submission" date="2018-03" db="EMBL/GenBank/DDBJ databases">
        <title>Genomic Encyclopedia of Archaeal and Bacterial Type Strains, Phase II (KMG-II): from individual species to whole genera.</title>
        <authorList>
            <person name="Goeker M."/>
        </authorList>
    </citation>
    <scope>NUCLEOTIDE SEQUENCE [LARGE SCALE GENOMIC DNA]</scope>
    <source>
        <strain evidence="1 2">DSM 101533</strain>
    </source>
</reference>
<evidence type="ECO:0000313" key="2">
    <source>
        <dbReference type="Proteomes" id="UP000238007"/>
    </source>
</evidence>
<gene>
    <name evidence="1" type="ORF">CLV80_105186</name>
</gene>
<keyword evidence="2" id="KW-1185">Reference proteome</keyword>
<sequence>MNNSEHGTPVSTAYAIKGVNNRVAALVVAPFKGISTASCDFPGVAAGADLLRANPLSTRLDDRLLHALYRDMETATVGHLPKEIVREAA</sequence>
<proteinExistence type="predicted"/>
<evidence type="ECO:0000313" key="1">
    <source>
        <dbReference type="EMBL" id="PRY77702.1"/>
    </source>
</evidence>